<evidence type="ECO:0000256" key="4">
    <source>
        <dbReference type="PROSITE-ProRule" id="PRU00409"/>
    </source>
</evidence>
<dbReference type="GO" id="GO:0046872">
    <property type="term" value="F:metal ion binding"/>
    <property type="evidence" value="ECO:0007669"/>
    <property type="project" value="InterPro"/>
</dbReference>
<dbReference type="Gene3D" id="3.30.470.20">
    <property type="entry name" value="ATP-grasp fold, B domain"/>
    <property type="match status" value="1"/>
</dbReference>
<sequence length="363" mass="40681">MRDLTILLSASGSPSIPGLVECFKKNGERNIRIVGMDMSEEPSAKYLVDKFYRVPAATSKDYVDIVLDICEKENVDIYFPNISVEVTAVSKRKDDFSKIGTLISASDPTSVEIANNKLSLYQFLKDKGVSVPRFYGVHSINDFEEGCRYLGYPDVPVCLKIVDGSGSRGVRIIDSKRNRYQIFVNEKPNSFFVAYEDMLNILKEAEGEFHEMLLVEYLPGNEYTVDLLADKGKTKYIAGRENIVSLMSIAQESVVVEDNDAYEMSKAVVECLGLDGNIGFDFMRDENGKPYLMDLNPRLTATVSVIAAAGLNLPYLRVKQLLGETLPIVKVNYGTRLKRRYGEIYTDVKGNKIDITKMINMKG</sequence>
<evidence type="ECO:0000256" key="3">
    <source>
        <dbReference type="ARBA" id="ARBA00022840"/>
    </source>
</evidence>
<evidence type="ECO:0000313" key="6">
    <source>
        <dbReference type="EMBL" id="RGS47532.1"/>
    </source>
</evidence>
<dbReference type="PANTHER" id="PTHR43585:SF2">
    <property type="entry name" value="ATP-GRASP ENZYME FSQD"/>
    <property type="match status" value="1"/>
</dbReference>
<dbReference type="AlphaFoldDB" id="A0A412J556"/>
<dbReference type="EMBL" id="QRVM01000012">
    <property type="protein sequence ID" value="RGS47532.1"/>
    <property type="molecule type" value="Genomic_DNA"/>
</dbReference>
<dbReference type="GO" id="GO:0016874">
    <property type="term" value="F:ligase activity"/>
    <property type="evidence" value="ECO:0007669"/>
    <property type="project" value="UniProtKB-KW"/>
</dbReference>
<dbReference type="GO" id="GO:0005524">
    <property type="term" value="F:ATP binding"/>
    <property type="evidence" value="ECO:0007669"/>
    <property type="project" value="UniProtKB-UniRule"/>
</dbReference>
<evidence type="ECO:0000259" key="5">
    <source>
        <dbReference type="PROSITE" id="PS50975"/>
    </source>
</evidence>
<keyword evidence="2 4" id="KW-0547">Nucleotide-binding</keyword>
<dbReference type="Pfam" id="PF15632">
    <property type="entry name" value="ATPgrasp_Ter"/>
    <property type="match status" value="1"/>
</dbReference>
<dbReference type="RefSeq" id="WP_118319739.1">
    <property type="nucleotide sequence ID" value="NZ_QRVM01000012.1"/>
</dbReference>
<feature type="domain" description="ATP-grasp" evidence="5">
    <location>
        <begin position="121"/>
        <end position="322"/>
    </location>
</feature>
<evidence type="ECO:0000313" key="7">
    <source>
        <dbReference type="Proteomes" id="UP000285274"/>
    </source>
</evidence>
<reference evidence="6 7" key="1">
    <citation type="submission" date="2018-08" db="EMBL/GenBank/DDBJ databases">
        <title>A genome reference for cultivated species of the human gut microbiota.</title>
        <authorList>
            <person name="Zou Y."/>
            <person name="Xue W."/>
            <person name="Luo G."/>
        </authorList>
    </citation>
    <scope>NUCLEOTIDE SEQUENCE [LARGE SCALE GENOMIC DNA]</scope>
    <source>
        <strain evidence="6 7">AF22-10AC</strain>
    </source>
</reference>
<keyword evidence="3 4" id="KW-0067">ATP-binding</keyword>
<dbReference type="Proteomes" id="UP000285274">
    <property type="component" value="Unassembled WGS sequence"/>
</dbReference>
<dbReference type="InterPro" id="IPR013815">
    <property type="entry name" value="ATP_grasp_subdomain_1"/>
</dbReference>
<accession>A0A412J556</accession>
<evidence type="ECO:0000256" key="2">
    <source>
        <dbReference type="ARBA" id="ARBA00022741"/>
    </source>
</evidence>
<dbReference type="InterPro" id="IPR048764">
    <property type="entry name" value="PylC_N"/>
</dbReference>
<protein>
    <submittedName>
        <fullName evidence="6">ATP-grasp domain-containing protein</fullName>
    </submittedName>
</protein>
<dbReference type="InterPro" id="IPR052032">
    <property type="entry name" value="ATP-dep_AA_Ligase"/>
</dbReference>
<gene>
    <name evidence="6" type="ORF">DWX92_04200</name>
</gene>
<dbReference type="SUPFAM" id="SSF56059">
    <property type="entry name" value="Glutathione synthetase ATP-binding domain-like"/>
    <property type="match status" value="1"/>
</dbReference>
<dbReference type="Gene3D" id="3.30.1490.20">
    <property type="entry name" value="ATP-grasp fold, A domain"/>
    <property type="match status" value="1"/>
</dbReference>
<evidence type="ECO:0000256" key="1">
    <source>
        <dbReference type="ARBA" id="ARBA00022598"/>
    </source>
</evidence>
<dbReference type="Gene3D" id="3.40.50.20">
    <property type="match status" value="1"/>
</dbReference>
<dbReference type="PANTHER" id="PTHR43585">
    <property type="entry name" value="FUMIPYRROLE BIOSYNTHESIS PROTEIN C"/>
    <property type="match status" value="1"/>
</dbReference>
<comment type="caution">
    <text evidence="6">The sequence shown here is derived from an EMBL/GenBank/DDBJ whole genome shotgun (WGS) entry which is preliminary data.</text>
</comment>
<dbReference type="InterPro" id="IPR011761">
    <property type="entry name" value="ATP-grasp"/>
</dbReference>
<proteinExistence type="predicted"/>
<name>A0A412J556_9FIRM</name>
<keyword evidence="1" id="KW-0436">Ligase</keyword>
<dbReference type="PROSITE" id="PS50975">
    <property type="entry name" value="ATP_GRASP"/>
    <property type="match status" value="1"/>
</dbReference>
<dbReference type="Pfam" id="PF21360">
    <property type="entry name" value="PylC-like_N"/>
    <property type="match status" value="1"/>
</dbReference>
<organism evidence="6 7">
    <name type="scientific">Holdemanella biformis</name>
    <dbReference type="NCBI Taxonomy" id="1735"/>
    <lineage>
        <taxon>Bacteria</taxon>
        <taxon>Bacillati</taxon>
        <taxon>Bacillota</taxon>
        <taxon>Erysipelotrichia</taxon>
        <taxon>Erysipelotrichales</taxon>
        <taxon>Erysipelotrichaceae</taxon>
        <taxon>Holdemanella</taxon>
    </lineage>
</organism>